<proteinExistence type="predicted"/>
<dbReference type="GeneID" id="17267750"/>
<dbReference type="InterPro" id="IPR001214">
    <property type="entry name" value="SET_dom"/>
</dbReference>
<dbReference type="HOGENOM" id="CLU_964526_0_0_1"/>
<dbReference type="KEGG" id="ehx:EMIHUDRAFT_207347"/>
<dbReference type="PROSITE" id="PS50280">
    <property type="entry name" value="SET"/>
    <property type="match status" value="1"/>
</dbReference>
<reference evidence="3" key="1">
    <citation type="journal article" date="2013" name="Nature">
        <title>Pan genome of the phytoplankton Emiliania underpins its global distribution.</title>
        <authorList>
            <person name="Read B.A."/>
            <person name="Kegel J."/>
            <person name="Klute M.J."/>
            <person name="Kuo A."/>
            <person name="Lefebvre S.C."/>
            <person name="Maumus F."/>
            <person name="Mayer C."/>
            <person name="Miller J."/>
            <person name="Monier A."/>
            <person name="Salamov A."/>
            <person name="Young J."/>
            <person name="Aguilar M."/>
            <person name="Claverie J.M."/>
            <person name="Frickenhaus S."/>
            <person name="Gonzalez K."/>
            <person name="Herman E.K."/>
            <person name="Lin Y.C."/>
            <person name="Napier J."/>
            <person name="Ogata H."/>
            <person name="Sarno A.F."/>
            <person name="Shmutz J."/>
            <person name="Schroeder D."/>
            <person name="de Vargas C."/>
            <person name="Verret F."/>
            <person name="von Dassow P."/>
            <person name="Valentin K."/>
            <person name="Van de Peer Y."/>
            <person name="Wheeler G."/>
            <person name="Dacks J.B."/>
            <person name="Delwiche C.F."/>
            <person name="Dyhrman S.T."/>
            <person name="Glockner G."/>
            <person name="John U."/>
            <person name="Richards T."/>
            <person name="Worden A.Z."/>
            <person name="Zhang X."/>
            <person name="Grigoriev I.V."/>
            <person name="Allen A.E."/>
            <person name="Bidle K."/>
            <person name="Borodovsky M."/>
            <person name="Bowler C."/>
            <person name="Brownlee C."/>
            <person name="Cock J.M."/>
            <person name="Elias M."/>
            <person name="Gladyshev V.N."/>
            <person name="Groth M."/>
            <person name="Guda C."/>
            <person name="Hadaegh A."/>
            <person name="Iglesias-Rodriguez M.D."/>
            <person name="Jenkins J."/>
            <person name="Jones B.M."/>
            <person name="Lawson T."/>
            <person name="Leese F."/>
            <person name="Lindquist E."/>
            <person name="Lobanov A."/>
            <person name="Lomsadze A."/>
            <person name="Malik S.B."/>
            <person name="Marsh M.E."/>
            <person name="Mackinder L."/>
            <person name="Mock T."/>
            <person name="Mueller-Roeber B."/>
            <person name="Pagarete A."/>
            <person name="Parker M."/>
            <person name="Probert I."/>
            <person name="Quesneville H."/>
            <person name="Raines C."/>
            <person name="Rensing S.A."/>
            <person name="Riano-Pachon D.M."/>
            <person name="Richier S."/>
            <person name="Rokitta S."/>
            <person name="Shiraiwa Y."/>
            <person name="Soanes D.M."/>
            <person name="van der Giezen M."/>
            <person name="Wahlund T.M."/>
            <person name="Williams B."/>
            <person name="Wilson W."/>
            <person name="Wolfe G."/>
            <person name="Wurch L.L."/>
        </authorList>
    </citation>
    <scope>NUCLEOTIDE SEQUENCE</scope>
</reference>
<dbReference type="Gene3D" id="2.170.270.10">
    <property type="entry name" value="SET domain"/>
    <property type="match status" value="1"/>
</dbReference>
<dbReference type="SUPFAM" id="SSF82199">
    <property type="entry name" value="SET domain"/>
    <property type="match status" value="1"/>
</dbReference>
<dbReference type="OMA" id="WGHLIND"/>
<evidence type="ECO:0000313" key="2">
    <source>
        <dbReference type="EnsemblProtists" id="EOD22203"/>
    </source>
</evidence>
<dbReference type="PaxDb" id="2903-EOD22203"/>
<dbReference type="AlphaFoldDB" id="A0A0D3JFB8"/>
<dbReference type="InterPro" id="IPR046341">
    <property type="entry name" value="SET_dom_sf"/>
</dbReference>
<evidence type="ECO:0000259" key="1">
    <source>
        <dbReference type="PROSITE" id="PS50280"/>
    </source>
</evidence>
<feature type="domain" description="SET" evidence="1">
    <location>
        <begin position="64"/>
        <end position="279"/>
    </location>
</feature>
<dbReference type="RefSeq" id="XP_005774632.1">
    <property type="nucleotide sequence ID" value="XM_005774575.1"/>
</dbReference>
<organism evidence="2 3">
    <name type="scientific">Emiliania huxleyi (strain CCMP1516)</name>
    <dbReference type="NCBI Taxonomy" id="280463"/>
    <lineage>
        <taxon>Eukaryota</taxon>
        <taxon>Haptista</taxon>
        <taxon>Haptophyta</taxon>
        <taxon>Prymnesiophyceae</taxon>
        <taxon>Isochrysidales</taxon>
        <taxon>Noelaerhabdaceae</taxon>
        <taxon>Emiliania</taxon>
    </lineage>
</organism>
<protein>
    <recommendedName>
        <fullName evidence="1">SET domain-containing protein</fullName>
    </recommendedName>
</protein>
<dbReference type="EnsemblProtists" id="EOD22203">
    <property type="protein sequence ID" value="EOD22203"/>
    <property type="gene ID" value="EMIHUDRAFT_207347"/>
</dbReference>
<accession>A0A0D3JFB8</accession>
<keyword evidence="3" id="KW-1185">Reference proteome</keyword>
<dbReference type="Proteomes" id="UP000013827">
    <property type="component" value="Unassembled WGS sequence"/>
</dbReference>
<name>A0A0D3JFB8_EMIH1</name>
<evidence type="ECO:0000313" key="3">
    <source>
        <dbReference type="Proteomes" id="UP000013827"/>
    </source>
</evidence>
<reference evidence="2" key="2">
    <citation type="submission" date="2024-10" db="UniProtKB">
        <authorList>
            <consortium name="EnsemblProtists"/>
        </authorList>
    </citation>
    <scope>IDENTIFICATION</scope>
</reference>
<sequence length="289" mass="31209">MNCIILSRLRVRGDGAIPLHIMRPALSGRRGALARHCTSLTPNPSPRPPEPSLLELDVALCNPLPTRLARSSVAPEAGLGVFAAEPVVRGRICSFYPGTIWRLEDLWLATPIDDSQMPLPSLSVSNSYLLRCTVCDEAGSRVDCLVDGRPWGESAAIFGRLAAALGPGRVYTGWLEGPVRRTDLARLATASAASSHALGHLLNHSDRQANVVFAPPVPVEERQLSPAALSRVPVVAAASLTTSLGFPGWARALAFPRWLLPIRAARDIEEGEELLWSYGQDPLEVGWRK</sequence>